<protein>
    <submittedName>
        <fullName evidence="1">P-II family nitrogen regulator</fullName>
    </submittedName>
</protein>
<gene>
    <name evidence="1" type="ORF">ACJDT4_06520</name>
</gene>
<dbReference type="SMART" id="SM00938">
    <property type="entry name" value="P-II"/>
    <property type="match status" value="1"/>
</dbReference>
<comment type="caution">
    <text evidence="1">The sequence shown here is derived from an EMBL/GenBank/DDBJ whole genome shotgun (WGS) entry which is preliminary data.</text>
</comment>
<dbReference type="Pfam" id="PF00543">
    <property type="entry name" value="P-II"/>
    <property type="match status" value="1"/>
</dbReference>
<evidence type="ECO:0000313" key="2">
    <source>
        <dbReference type="Proteomes" id="UP001623592"/>
    </source>
</evidence>
<dbReference type="Proteomes" id="UP001623592">
    <property type="component" value="Unassembled WGS sequence"/>
</dbReference>
<proteinExistence type="predicted"/>
<dbReference type="InterPro" id="IPR011322">
    <property type="entry name" value="N-reg_PII-like_a/b"/>
</dbReference>
<keyword evidence="2" id="KW-1185">Reference proteome</keyword>
<dbReference type="PRINTS" id="PR00340">
    <property type="entry name" value="PIIGLNB"/>
</dbReference>
<dbReference type="PANTHER" id="PTHR30115:SF11">
    <property type="entry name" value="NITROGEN REGULATORY PROTEIN P-II HOMOLOG"/>
    <property type="match status" value="1"/>
</dbReference>
<dbReference type="RefSeq" id="WP_406786736.1">
    <property type="nucleotide sequence ID" value="NZ_JBJIAA010000004.1"/>
</dbReference>
<name>A0ABW8TEC9_9CLOT</name>
<reference evidence="1 2" key="1">
    <citation type="submission" date="2024-11" db="EMBL/GenBank/DDBJ databases">
        <authorList>
            <person name="Heng Y.C."/>
            <person name="Lim A.C.H."/>
            <person name="Lee J.K.Y."/>
            <person name="Kittelmann S."/>
        </authorList>
    </citation>
    <scope>NUCLEOTIDE SEQUENCE [LARGE SCALE GENOMIC DNA]</scope>
    <source>
        <strain evidence="1 2">WILCCON 0114</strain>
    </source>
</reference>
<dbReference type="SUPFAM" id="SSF54913">
    <property type="entry name" value="GlnB-like"/>
    <property type="match status" value="1"/>
</dbReference>
<dbReference type="EMBL" id="JBJIAA010000004">
    <property type="protein sequence ID" value="MFL0250072.1"/>
    <property type="molecule type" value="Genomic_DNA"/>
</dbReference>
<dbReference type="PROSITE" id="PS51343">
    <property type="entry name" value="PII_GLNB_DOM"/>
    <property type="match status" value="1"/>
</dbReference>
<accession>A0ABW8TEC9</accession>
<dbReference type="InterPro" id="IPR002187">
    <property type="entry name" value="N-reg_PII"/>
</dbReference>
<dbReference type="Gene3D" id="3.30.70.120">
    <property type="match status" value="1"/>
</dbReference>
<sequence length="130" mass="14379">MNFLFDIVYKKVVFDMTKVECILRPNKIKEVKDALGSIGIKGLTVTEAVGCGLQKGHIDMELEAWDNELSITLLPKTKLEMVVTDDVVDKVIDTIIKAARTGQVGDGKIFTYHVNNAIRIRTGETGEKAV</sequence>
<dbReference type="PANTHER" id="PTHR30115">
    <property type="entry name" value="NITROGEN REGULATORY PROTEIN P-II"/>
    <property type="match status" value="1"/>
</dbReference>
<evidence type="ECO:0000313" key="1">
    <source>
        <dbReference type="EMBL" id="MFL0250072.1"/>
    </source>
</evidence>
<organism evidence="1 2">
    <name type="scientific">Clostridium neuense</name>
    <dbReference type="NCBI Taxonomy" id="1728934"/>
    <lineage>
        <taxon>Bacteria</taxon>
        <taxon>Bacillati</taxon>
        <taxon>Bacillota</taxon>
        <taxon>Clostridia</taxon>
        <taxon>Eubacteriales</taxon>
        <taxon>Clostridiaceae</taxon>
        <taxon>Clostridium</taxon>
    </lineage>
</organism>
<dbReference type="InterPro" id="IPR015867">
    <property type="entry name" value="N-reg_PII/ATP_PRibTrfase_C"/>
</dbReference>